<keyword evidence="4" id="KW-0862">Zinc</keyword>
<keyword evidence="3 6" id="KW-0378">Hydrolase</keyword>
<dbReference type="RefSeq" id="WP_129221007.1">
    <property type="nucleotide sequence ID" value="NZ_QYBC01000018.1"/>
</dbReference>
<keyword evidence="2" id="KW-0479">Metal-binding</keyword>
<evidence type="ECO:0000313" key="7">
    <source>
        <dbReference type="Proteomes" id="UP000289411"/>
    </source>
</evidence>
<accession>A0A4Q2R9T6</accession>
<dbReference type="AlphaFoldDB" id="A0A4Q2R9T6"/>
<comment type="caution">
    <text evidence="6">The sequence shown here is derived from an EMBL/GenBank/DDBJ whole genome shotgun (WGS) entry which is preliminary data.</text>
</comment>
<dbReference type="PANTHER" id="PTHR42978">
    <property type="entry name" value="QUORUM-QUENCHING LACTONASE YTNP-RELATED-RELATED"/>
    <property type="match status" value="1"/>
</dbReference>
<dbReference type="EMBL" id="QYBC01000018">
    <property type="protein sequence ID" value="RYB02709.1"/>
    <property type="molecule type" value="Genomic_DNA"/>
</dbReference>
<dbReference type="Pfam" id="PF00753">
    <property type="entry name" value="Lactamase_B"/>
    <property type="match status" value="1"/>
</dbReference>
<keyword evidence="7" id="KW-1185">Reference proteome</keyword>
<protein>
    <submittedName>
        <fullName evidence="6">MBL fold metallo-hydrolase</fullName>
    </submittedName>
</protein>
<dbReference type="InterPro" id="IPR051013">
    <property type="entry name" value="MBL_superfamily_lactonases"/>
</dbReference>
<evidence type="ECO:0000313" key="6">
    <source>
        <dbReference type="EMBL" id="RYB02709.1"/>
    </source>
</evidence>
<evidence type="ECO:0000259" key="5">
    <source>
        <dbReference type="SMART" id="SM00849"/>
    </source>
</evidence>
<dbReference type="InterPro" id="IPR036866">
    <property type="entry name" value="RibonucZ/Hydroxyglut_hydro"/>
</dbReference>
<organism evidence="6 7">
    <name type="scientific">Lichenibacterium ramalinae</name>
    <dbReference type="NCBI Taxonomy" id="2316527"/>
    <lineage>
        <taxon>Bacteria</taxon>
        <taxon>Pseudomonadati</taxon>
        <taxon>Pseudomonadota</taxon>
        <taxon>Alphaproteobacteria</taxon>
        <taxon>Hyphomicrobiales</taxon>
        <taxon>Lichenihabitantaceae</taxon>
        <taxon>Lichenibacterium</taxon>
    </lineage>
</organism>
<proteinExistence type="inferred from homology"/>
<evidence type="ECO:0000256" key="1">
    <source>
        <dbReference type="ARBA" id="ARBA00007749"/>
    </source>
</evidence>
<dbReference type="Proteomes" id="UP000289411">
    <property type="component" value="Unassembled WGS sequence"/>
</dbReference>
<dbReference type="InterPro" id="IPR001279">
    <property type="entry name" value="Metallo-B-lactamas"/>
</dbReference>
<evidence type="ECO:0000256" key="2">
    <source>
        <dbReference type="ARBA" id="ARBA00022723"/>
    </source>
</evidence>
<dbReference type="PANTHER" id="PTHR42978:SF6">
    <property type="entry name" value="QUORUM-QUENCHING LACTONASE YTNP-RELATED"/>
    <property type="match status" value="1"/>
</dbReference>
<feature type="domain" description="Metallo-beta-lactamase" evidence="5">
    <location>
        <begin position="52"/>
        <end position="257"/>
    </location>
</feature>
<comment type="similarity">
    <text evidence="1">Belongs to the metallo-beta-lactamase superfamily.</text>
</comment>
<dbReference type="Gene3D" id="3.60.15.10">
    <property type="entry name" value="Ribonuclease Z/Hydroxyacylglutathione hydrolase-like"/>
    <property type="match status" value="1"/>
</dbReference>
<sequence>MASRDIDIGDTRVVLLSDGIFETGRDALIHTGGDAARAAAQAAWGDRPLRMDVNVALLRGPRGIELVDAGTGPSWGPSLGLARTALAAQGVAPEAVDRVYLTHLHGDHALGLLDGEAAYFPRAEVMVPAADLAFFSDPAERARVAAPRQGAFDVARRVATAYGTRLVALPFGPVTAGLDLLPLPGHTPGQGGYLVTPGRPGAAALLLLADALHLADLQAGDPEVGLIFDLDPARAAQTRRAILDRVTAEGWVMGGAHLPGFARVAPDGRGFRLSPA</sequence>
<gene>
    <name evidence="6" type="ORF">D3272_20165</name>
</gene>
<dbReference type="GO" id="GO:0016787">
    <property type="term" value="F:hydrolase activity"/>
    <property type="evidence" value="ECO:0007669"/>
    <property type="project" value="UniProtKB-KW"/>
</dbReference>
<dbReference type="SMART" id="SM00849">
    <property type="entry name" value="Lactamase_B"/>
    <property type="match status" value="1"/>
</dbReference>
<dbReference type="GO" id="GO:0046872">
    <property type="term" value="F:metal ion binding"/>
    <property type="evidence" value="ECO:0007669"/>
    <property type="project" value="UniProtKB-KW"/>
</dbReference>
<dbReference type="SUPFAM" id="SSF56281">
    <property type="entry name" value="Metallo-hydrolase/oxidoreductase"/>
    <property type="match status" value="1"/>
</dbReference>
<dbReference type="OrthoDB" id="9773738at2"/>
<reference evidence="6 7" key="1">
    <citation type="submission" date="2018-09" db="EMBL/GenBank/DDBJ databases">
        <authorList>
            <person name="Grouzdev D.S."/>
            <person name="Krutkina M.S."/>
        </authorList>
    </citation>
    <scope>NUCLEOTIDE SEQUENCE [LARGE SCALE GENOMIC DNA]</scope>
    <source>
        <strain evidence="6 7">RmlP001</strain>
    </source>
</reference>
<name>A0A4Q2R9T6_9HYPH</name>
<evidence type="ECO:0000256" key="4">
    <source>
        <dbReference type="ARBA" id="ARBA00022833"/>
    </source>
</evidence>
<evidence type="ECO:0000256" key="3">
    <source>
        <dbReference type="ARBA" id="ARBA00022801"/>
    </source>
</evidence>
<reference evidence="6 7" key="2">
    <citation type="submission" date="2019-02" db="EMBL/GenBank/DDBJ databases">
        <title>'Lichenibacterium ramalinii' gen. nov. sp. nov., 'Lichenibacterium minor' gen. nov. sp. nov.</title>
        <authorList>
            <person name="Pankratov T."/>
        </authorList>
    </citation>
    <scope>NUCLEOTIDE SEQUENCE [LARGE SCALE GENOMIC DNA]</scope>
    <source>
        <strain evidence="6 7">RmlP001</strain>
    </source>
</reference>